<protein>
    <submittedName>
        <fullName evidence="1">Uncharacterized protein</fullName>
    </submittedName>
</protein>
<accession>A0A0F9NQL3</accession>
<dbReference type="EMBL" id="LAZR01003830">
    <property type="protein sequence ID" value="KKN14307.1"/>
    <property type="molecule type" value="Genomic_DNA"/>
</dbReference>
<name>A0A0F9NQL3_9ZZZZ</name>
<organism evidence="1">
    <name type="scientific">marine sediment metagenome</name>
    <dbReference type="NCBI Taxonomy" id="412755"/>
    <lineage>
        <taxon>unclassified sequences</taxon>
        <taxon>metagenomes</taxon>
        <taxon>ecological metagenomes</taxon>
    </lineage>
</organism>
<evidence type="ECO:0000313" key="1">
    <source>
        <dbReference type="EMBL" id="KKN14307.1"/>
    </source>
</evidence>
<gene>
    <name evidence="1" type="ORF">LCGC14_0997500</name>
</gene>
<dbReference type="AlphaFoldDB" id="A0A0F9NQL3"/>
<proteinExistence type="predicted"/>
<comment type="caution">
    <text evidence="1">The sequence shown here is derived from an EMBL/GenBank/DDBJ whole genome shotgun (WGS) entry which is preliminary data.</text>
</comment>
<sequence>MKINVSIEKEYIKCPVCNGAGKIEEIHSDIKIKHAIVIKLFNEGYTYRKIMKLTGYKSTNSISDILIKNKMKLEKPIKNR</sequence>
<reference evidence="1" key="1">
    <citation type="journal article" date="2015" name="Nature">
        <title>Complex archaea that bridge the gap between prokaryotes and eukaryotes.</title>
        <authorList>
            <person name="Spang A."/>
            <person name="Saw J.H."/>
            <person name="Jorgensen S.L."/>
            <person name="Zaremba-Niedzwiedzka K."/>
            <person name="Martijn J."/>
            <person name="Lind A.E."/>
            <person name="van Eijk R."/>
            <person name="Schleper C."/>
            <person name="Guy L."/>
            <person name="Ettema T.J."/>
        </authorList>
    </citation>
    <scope>NUCLEOTIDE SEQUENCE</scope>
</reference>